<dbReference type="KEGG" id="hne:HNE_1439"/>
<keyword evidence="3" id="KW-1185">Reference proteome</keyword>
<dbReference type="HOGENOM" id="CLU_2523057_0_0_5"/>
<evidence type="ECO:0000256" key="1">
    <source>
        <dbReference type="SAM" id="MobiDB-lite"/>
    </source>
</evidence>
<organism evidence="2 3">
    <name type="scientific">Hyphomonas neptunium (strain ATCC 15444)</name>
    <dbReference type="NCBI Taxonomy" id="228405"/>
    <lineage>
        <taxon>Bacteria</taxon>
        <taxon>Pseudomonadati</taxon>
        <taxon>Pseudomonadota</taxon>
        <taxon>Alphaproteobacteria</taxon>
        <taxon>Hyphomonadales</taxon>
        <taxon>Hyphomonadaceae</taxon>
        <taxon>Hyphomonas</taxon>
    </lineage>
</organism>
<dbReference type="RefSeq" id="WP_011646455.1">
    <property type="nucleotide sequence ID" value="NC_008358.1"/>
</dbReference>
<proteinExistence type="predicted"/>
<reference evidence="2 3" key="1">
    <citation type="journal article" date="2006" name="J. Bacteriol.">
        <title>Comparative genomic evidence for a close relationship between the dimorphic prosthecate bacteria Hyphomonas neptunium and Caulobacter crescentus.</title>
        <authorList>
            <person name="Badger J.H."/>
            <person name="Hoover T.R."/>
            <person name="Brun Y.V."/>
            <person name="Weiner R.M."/>
            <person name="Laub M.T."/>
            <person name="Alexandre G."/>
            <person name="Mrazek J."/>
            <person name="Ren Q."/>
            <person name="Paulsen I.T."/>
            <person name="Nelson K.E."/>
            <person name="Khouri H.M."/>
            <person name="Radune D."/>
            <person name="Sosa J."/>
            <person name="Dodson R.J."/>
            <person name="Sullivan S.A."/>
            <person name="Rosovitz M.J."/>
            <person name="Madupu R."/>
            <person name="Brinkac L.M."/>
            <person name="Durkin A.S."/>
            <person name="Daugherty S.C."/>
            <person name="Kothari S.P."/>
            <person name="Giglio M.G."/>
            <person name="Zhou L."/>
            <person name="Haft D.H."/>
            <person name="Selengut J.D."/>
            <person name="Davidsen T.M."/>
            <person name="Yang Q."/>
            <person name="Zafar N."/>
            <person name="Ward N.L."/>
        </authorList>
    </citation>
    <scope>NUCLEOTIDE SEQUENCE [LARGE SCALE GENOMIC DNA]</scope>
    <source>
        <strain evidence="2 3">ATCC 15444</strain>
    </source>
</reference>
<dbReference type="AlphaFoldDB" id="Q0C288"/>
<sequence length="84" mass="9623">MRIDPSKVYTDADIENAMATVARVIELYGDAYWPILERLERELTERRLKAARLNAHLRRFRSRSNQQPSIGVSGRPVRAIGTQA</sequence>
<dbReference type="Proteomes" id="UP000001959">
    <property type="component" value="Chromosome"/>
</dbReference>
<evidence type="ECO:0000313" key="3">
    <source>
        <dbReference type="Proteomes" id="UP000001959"/>
    </source>
</evidence>
<evidence type="ECO:0000313" key="2">
    <source>
        <dbReference type="EMBL" id="ABI78329.1"/>
    </source>
</evidence>
<gene>
    <name evidence="2" type="ordered locus">HNE_1439</name>
</gene>
<dbReference type="EMBL" id="CP000158">
    <property type="protein sequence ID" value="ABI78329.1"/>
    <property type="molecule type" value="Genomic_DNA"/>
</dbReference>
<accession>Q0C288</accession>
<protein>
    <submittedName>
        <fullName evidence="2">Uncharacterized protein</fullName>
    </submittedName>
</protein>
<feature type="region of interest" description="Disordered" evidence="1">
    <location>
        <begin position="62"/>
        <end position="84"/>
    </location>
</feature>
<name>Q0C288_HYPNA</name>